<accession>A0A7J8NF48</accession>
<protein>
    <submittedName>
        <fullName evidence="1">Uncharacterized protein</fullName>
    </submittedName>
</protein>
<organism evidence="1 2">
    <name type="scientific">Gossypium lobatum</name>
    <dbReference type="NCBI Taxonomy" id="34289"/>
    <lineage>
        <taxon>Eukaryota</taxon>
        <taxon>Viridiplantae</taxon>
        <taxon>Streptophyta</taxon>
        <taxon>Embryophyta</taxon>
        <taxon>Tracheophyta</taxon>
        <taxon>Spermatophyta</taxon>
        <taxon>Magnoliopsida</taxon>
        <taxon>eudicotyledons</taxon>
        <taxon>Gunneridae</taxon>
        <taxon>Pentapetalae</taxon>
        <taxon>rosids</taxon>
        <taxon>malvids</taxon>
        <taxon>Malvales</taxon>
        <taxon>Malvaceae</taxon>
        <taxon>Malvoideae</taxon>
        <taxon>Gossypium</taxon>
    </lineage>
</organism>
<name>A0A7J8NF48_9ROSI</name>
<sequence length="26" mass="3297">MMKYGEIRRQQLNKCLKMLQKKYSYD</sequence>
<proteinExistence type="predicted"/>
<gene>
    <name evidence="1" type="ORF">Golob_000099</name>
</gene>
<reference evidence="1 2" key="1">
    <citation type="journal article" date="2019" name="Genome Biol. Evol.">
        <title>Insights into the evolution of the New World diploid cottons (Gossypium, subgenus Houzingenia) based on genome sequencing.</title>
        <authorList>
            <person name="Grover C.E."/>
            <person name="Arick M.A. 2nd"/>
            <person name="Thrash A."/>
            <person name="Conover J.L."/>
            <person name="Sanders W.S."/>
            <person name="Peterson D.G."/>
            <person name="Frelichowski J.E."/>
            <person name="Scheffler J.A."/>
            <person name="Scheffler B.E."/>
            <person name="Wendel J.F."/>
        </authorList>
    </citation>
    <scope>NUCLEOTIDE SEQUENCE [LARGE SCALE GENOMIC DNA]</scope>
    <source>
        <strain evidence="1">157</strain>
        <tissue evidence="1">Leaf</tissue>
    </source>
</reference>
<dbReference type="Proteomes" id="UP000593572">
    <property type="component" value="Unassembled WGS sequence"/>
</dbReference>
<evidence type="ECO:0000313" key="2">
    <source>
        <dbReference type="Proteomes" id="UP000593572"/>
    </source>
</evidence>
<keyword evidence="2" id="KW-1185">Reference proteome</keyword>
<dbReference type="AlphaFoldDB" id="A0A7J8NF48"/>
<evidence type="ECO:0000313" key="1">
    <source>
        <dbReference type="EMBL" id="MBA0575493.1"/>
    </source>
</evidence>
<comment type="caution">
    <text evidence="1">The sequence shown here is derived from an EMBL/GenBank/DDBJ whole genome shotgun (WGS) entry which is preliminary data.</text>
</comment>
<dbReference type="EMBL" id="JABEZX010199059">
    <property type="protein sequence ID" value="MBA0575493.1"/>
    <property type="molecule type" value="Genomic_DNA"/>
</dbReference>